<feature type="region of interest" description="Disordered" evidence="1">
    <location>
        <begin position="1"/>
        <end position="24"/>
    </location>
</feature>
<keyword evidence="3" id="KW-1185">Reference proteome</keyword>
<evidence type="ECO:0000313" key="2">
    <source>
        <dbReference type="EMBL" id="KAK5617426.1"/>
    </source>
</evidence>
<gene>
    <name evidence="2" type="ORF">CRENBAI_006249</name>
</gene>
<dbReference type="EMBL" id="JAHHUM010000723">
    <property type="protein sequence ID" value="KAK5617426.1"/>
    <property type="molecule type" value="Genomic_DNA"/>
</dbReference>
<name>A0AAV9S833_9TELE</name>
<accession>A0AAV9S833</accession>
<evidence type="ECO:0000256" key="1">
    <source>
        <dbReference type="SAM" id="MobiDB-lite"/>
    </source>
</evidence>
<reference evidence="2 3" key="1">
    <citation type="submission" date="2021-06" db="EMBL/GenBank/DDBJ databases">
        <authorList>
            <person name="Palmer J.M."/>
        </authorList>
    </citation>
    <scope>NUCLEOTIDE SEQUENCE [LARGE SCALE GENOMIC DNA]</scope>
    <source>
        <strain evidence="2 3">MEX-2019</strain>
        <tissue evidence="2">Muscle</tissue>
    </source>
</reference>
<proteinExistence type="predicted"/>
<sequence length="152" mass="16264">MDHADSANAAETTKGGDAAGQHTHPVSLTFADRVDSMRGDAKSADPICSEGSGDSVDLPYHRSGELENTIDNMDQTPKGGCKDCGSDSDNTSEGTCLEAMTPDGQAYYLRLGYTPRRRSALRLSRIIARKQLLHRLAQDRETAPLGVVVGTL</sequence>
<comment type="caution">
    <text evidence="2">The sequence shown here is derived from an EMBL/GenBank/DDBJ whole genome shotgun (WGS) entry which is preliminary data.</text>
</comment>
<organism evidence="2 3">
    <name type="scientific">Crenichthys baileyi</name>
    <name type="common">White River springfish</name>
    <dbReference type="NCBI Taxonomy" id="28760"/>
    <lineage>
        <taxon>Eukaryota</taxon>
        <taxon>Metazoa</taxon>
        <taxon>Chordata</taxon>
        <taxon>Craniata</taxon>
        <taxon>Vertebrata</taxon>
        <taxon>Euteleostomi</taxon>
        <taxon>Actinopterygii</taxon>
        <taxon>Neopterygii</taxon>
        <taxon>Teleostei</taxon>
        <taxon>Neoteleostei</taxon>
        <taxon>Acanthomorphata</taxon>
        <taxon>Ovalentaria</taxon>
        <taxon>Atherinomorphae</taxon>
        <taxon>Cyprinodontiformes</taxon>
        <taxon>Goodeidae</taxon>
        <taxon>Crenichthys</taxon>
    </lineage>
</organism>
<dbReference type="AlphaFoldDB" id="A0AAV9S833"/>
<protein>
    <submittedName>
        <fullName evidence="2">Uncharacterized protein</fullName>
    </submittedName>
</protein>
<evidence type="ECO:0000313" key="3">
    <source>
        <dbReference type="Proteomes" id="UP001311232"/>
    </source>
</evidence>
<dbReference type="Proteomes" id="UP001311232">
    <property type="component" value="Unassembled WGS sequence"/>
</dbReference>
<feature type="region of interest" description="Disordered" evidence="1">
    <location>
        <begin position="39"/>
        <end position="60"/>
    </location>
</feature>